<sequence>MSVKEQRIHEGIILYTETVNSREICMSILNEMLKILSFTIDLSGSNGIKIKESTTLVNTVEIEPRSKVVVATLLLEPSWKLSTKFRFAVKPPSAQMALSLIDKDNQRVLRKIERAKRELRVKDLNSFDPSMISSKLGNFVDPFFPPLDSSINLGTDRRIDAVIQWRRPEEFFQGDFKVFDNIEPNDIKQGKLGDCWFMCALASLAERPELVERLFYTKERSPEGFYQVKFCKSGEWVRVTVDDYFPCFPKDTPMFSRSHGNELWVLILEKAYAKLHGSYSLLRGGWAAEGMMDLTGCPTLNMDFSTVEGQEMLKKDAVWPLIKQHDEEGALISASTAGEDRFSEAGAPQKKGGLVPGHAYTVILVKEALGQRLINIRNPWGNFEWDGDWSDKSPLWTPEMKAELKPVLDDNDGTFWICYADFIKQFNGVNICKVDQYQELRIKGIFERKLIGEQEWVSSKSYFIVTSKKDAKVTIGLHQEDARNYGVDERRPYIDLGLVVLDVTGGSFKLYQAKEAVSERQVELDITIEANKPYLIWPRTSGCALSRPTDAKPAPIVLYENNELHPLFESTIRDLFRKANKMLGEDLSYTEFSALMKKVNLQYTEEEFKEIVDRLPSHEEGLTSDGLVEFMREKAESMGQEQLRQWLEIWGYDQDLYSTQSRYYVLSFHSRQRLKVQMKNSEGLNLNEKIHEMLMLKSGEKKGITDGVQLYCLMEKAANAFTYGAFNDNSHRVRVTLDCSNSEGLMFSSRKNLMNFTIEPKQWKVLCHCQISRTATACKLKPNLRVTRA</sequence>
<organism evidence="14 15">
    <name type="scientific">Stentor coeruleus</name>
    <dbReference type="NCBI Taxonomy" id="5963"/>
    <lineage>
        <taxon>Eukaryota</taxon>
        <taxon>Sar</taxon>
        <taxon>Alveolata</taxon>
        <taxon>Ciliophora</taxon>
        <taxon>Postciliodesmatophora</taxon>
        <taxon>Heterotrichea</taxon>
        <taxon>Heterotrichida</taxon>
        <taxon>Stentoridae</taxon>
        <taxon>Stentor</taxon>
    </lineage>
</organism>
<dbReference type="Proteomes" id="UP000187209">
    <property type="component" value="Unassembled WGS sequence"/>
</dbReference>
<dbReference type="Pfam" id="PF00648">
    <property type="entry name" value="Peptidase_C2"/>
    <property type="match status" value="1"/>
</dbReference>
<comment type="similarity">
    <text evidence="1">Belongs to the peptidase C2 family.</text>
</comment>
<evidence type="ECO:0000256" key="4">
    <source>
        <dbReference type="ARBA" id="ARBA00022723"/>
    </source>
</evidence>
<comment type="caution">
    <text evidence="14">The sequence shown here is derived from an EMBL/GenBank/DDBJ whole genome shotgun (WGS) entry which is preliminary data.</text>
</comment>
<keyword evidence="4" id="KW-0479">Metal-binding</keyword>
<keyword evidence="15" id="KW-1185">Reference proteome</keyword>
<evidence type="ECO:0000256" key="8">
    <source>
        <dbReference type="ARBA" id="ARBA00022807"/>
    </source>
</evidence>
<dbReference type="SUPFAM" id="SSF47473">
    <property type="entry name" value="EF-hand"/>
    <property type="match status" value="1"/>
</dbReference>
<evidence type="ECO:0000256" key="1">
    <source>
        <dbReference type="ARBA" id="ARBA00007623"/>
    </source>
</evidence>
<keyword evidence="5" id="KW-0677">Repeat</keyword>
<dbReference type="SUPFAM" id="SSF54001">
    <property type="entry name" value="Cysteine proteinases"/>
    <property type="match status" value="1"/>
</dbReference>
<dbReference type="CDD" id="cd00044">
    <property type="entry name" value="CysPc"/>
    <property type="match status" value="1"/>
</dbReference>
<dbReference type="InterPro" id="IPR022684">
    <property type="entry name" value="Calpain_cysteine_protease"/>
</dbReference>
<evidence type="ECO:0000256" key="10">
    <source>
        <dbReference type="PIRSR" id="PIRSR622684-1"/>
    </source>
</evidence>
<name>A0A1R2CN66_9CILI</name>
<dbReference type="AlphaFoldDB" id="A0A1R2CN66"/>
<evidence type="ECO:0000256" key="6">
    <source>
        <dbReference type="ARBA" id="ARBA00022771"/>
    </source>
</evidence>
<dbReference type="GO" id="GO:0004198">
    <property type="term" value="F:calcium-dependent cysteine-type endopeptidase activity"/>
    <property type="evidence" value="ECO:0007669"/>
    <property type="project" value="InterPro"/>
</dbReference>
<keyword evidence="9" id="KW-0862">Zinc</keyword>
<keyword evidence="8 11" id="KW-0788">Thiol protease</keyword>
<protein>
    <recommendedName>
        <fullName evidence="13">Calpain catalytic domain-containing protein</fullName>
    </recommendedName>
</protein>
<evidence type="ECO:0000256" key="7">
    <source>
        <dbReference type="ARBA" id="ARBA00022801"/>
    </source>
</evidence>
<dbReference type="PROSITE" id="PS00139">
    <property type="entry name" value="THIOL_PROTEASE_CYS"/>
    <property type="match status" value="1"/>
</dbReference>
<evidence type="ECO:0000256" key="9">
    <source>
        <dbReference type="ARBA" id="ARBA00022833"/>
    </source>
</evidence>
<keyword evidence="6" id="KW-0863">Zinc-finger</keyword>
<feature type="domain" description="Calpain catalytic" evidence="13">
    <location>
        <begin position="138"/>
        <end position="435"/>
    </location>
</feature>
<dbReference type="InterPro" id="IPR000169">
    <property type="entry name" value="Pept_cys_AS"/>
</dbReference>
<keyword evidence="7 11" id="KW-0378">Hydrolase</keyword>
<evidence type="ECO:0000313" key="14">
    <source>
        <dbReference type="EMBL" id="OMJ90405.1"/>
    </source>
</evidence>
<dbReference type="FunFam" id="3.90.70.10:FF:000010">
    <property type="entry name" value="Calpain 15"/>
    <property type="match status" value="1"/>
</dbReference>
<accession>A0A1R2CN66</accession>
<evidence type="ECO:0000256" key="2">
    <source>
        <dbReference type="ARBA" id="ARBA00022553"/>
    </source>
</evidence>
<dbReference type="OrthoDB" id="268518at2759"/>
<feature type="active site" evidence="10 11">
    <location>
        <position position="358"/>
    </location>
</feature>
<dbReference type="PANTHER" id="PTHR10183:SF379">
    <property type="entry name" value="CALPAIN-5"/>
    <property type="match status" value="1"/>
</dbReference>
<dbReference type="PRINTS" id="PR00704">
    <property type="entry name" value="CALPAIN"/>
</dbReference>
<dbReference type="GO" id="GO:0008270">
    <property type="term" value="F:zinc ion binding"/>
    <property type="evidence" value="ECO:0007669"/>
    <property type="project" value="UniProtKB-KW"/>
</dbReference>
<dbReference type="InterPro" id="IPR038765">
    <property type="entry name" value="Papain-like_cys_pep_sf"/>
</dbReference>
<gene>
    <name evidence="14" type="ORF">SteCoe_7209</name>
</gene>
<evidence type="ECO:0000256" key="12">
    <source>
        <dbReference type="SAM" id="Coils"/>
    </source>
</evidence>
<evidence type="ECO:0000256" key="11">
    <source>
        <dbReference type="PROSITE-ProRule" id="PRU00239"/>
    </source>
</evidence>
<dbReference type="PANTHER" id="PTHR10183">
    <property type="entry name" value="CALPAIN"/>
    <property type="match status" value="1"/>
</dbReference>
<dbReference type="PROSITE" id="PS50203">
    <property type="entry name" value="CALPAIN_CAT"/>
    <property type="match status" value="1"/>
</dbReference>
<dbReference type="Gene3D" id="3.90.70.10">
    <property type="entry name" value="Cysteine proteinases"/>
    <property type="match status" value="1"/>
</dbReference>
<feature type="active site" evidence="10 11">
    <location>
        <position position="195"/>
    </location>
</feature>
<dbReference type="InterPro" id="IPR001300">
    <property type="entry name" value="Peptidase_C2_calpain_cat"/>
</dbReference>
<keyword evidence="2" id="KW-0597">Phosphoprotein</keyword>
<dbReference type="InterPro" id="IPR011992">
    <property type="entry name" value="EF-hand-dom_pair"/>
</dbReference>
<evidence type="ECO:0000313" key="15">
    <source>
        <dbReference type="Proteomes" id="UP000187209"/>
    </source>
</evidence>
<feature type="active site" evidence="10 11">
    <location>
        <position position="378"/>
    </location>
</feature>
<proteinExistence type="inferred from homology"/>
<feature type="coiled-coil region" evidence="12">
    <location>
        <begin position="98"/>
        <end position="125"/>
    </location>
</feature>
<evidence type="ECO:0000256" key="5">
    <source>
        <dbReference type="ARBA" id="ARBA00022737"/>
    </source>
</evidence>
<dbReference type="EMBL" id="MPUH01000103">
    <property type="protein sequence ID" value="OMJ90405.1"/>
    <property type="molecule type" value="Genomic_DNA"/>
</dbReference>
<evidence type="ECO:0000259" key="13">
    <source>
        <dbReference type="PROSITE" id="PS50203"/>
    </source>
</evidence>
<keyword evidence="3 11" id="KW-0645">Protease</keyword>
<dbReference type="SMART" id="SM00230">
    <property type="entry name" value="CysPc"/>
    <property type="match status" value="1"/>
</dbReference>
<keyword evidence="12" id="KW-0175">Coiled coil</keyword>
<dbReference type="GO" id="GO:0006508">
    <property type="term" value="P:proteolysis"/>
    <property type="evidence" value="ECO:0007669"/>
    <property type="project" value="UniProtKB-KW"/>
</dbReference>
<evidence type="ECO:0000256" key="3">
    <source>
        <dbReference type="ARBA" id="ARBA00022670"/>
    </source>
</evidence>
<reference evidence="14 15" key="1">
    <citation type="submission" date="2016-11" db="EMBL/GenBank/DDBJ databases">
        <title>The macronuclear genome of Stentor coeruleus: a giant cell with tiny introns.</title>
        <authorList>
            <person name="Slabodnick M."/>
            <person name="Ruby J.G."/>
            <person name="Reiff S.B."/>
            <person name="Swart E.C."/>
            <person name="Gosai S."/>
            <person name="Prabakaran S."/>
            <person name="Witkowska E."/>
            <person name="Larue G.E."/>
            <person name="Fisher S."/>
            <person name="Freeman R.M."/>
            <person name="Gunawardena J."/>
            <person name="Chu W."/>
            <person name="Stover N.A."/>
            <person name="Gregory B.D."/>
            <person name="Nowacki M."/>
            <person name="Derisi J."/>
            <person name="Roy S.W."/>
            <person name="Marshall W.F."/>
            <person name="Sood P."/>
        </authorList>
    </citation>
    <scope>NUCLEOTIDE SEQUENCE [LARGE SCALE GENOMIC DNA]</scope>
    <source>
        <strain evidence="14">WM001</strain>
    </source>
</reference>